<dbReference type="Proteomes" id="UP000054477">
    <property type="component" value="Unassembled WGS sequence"/>
</dbReference>
<reference evidence="4 5" key="1">
    <citation type="submission" date="2014-04" db="EMBL/GenBank/DDBJ databases">
        <authorList>
            <consortium name="DOE Joint Genome Institute"/>
            <person name="Kuo A."/>
            <person name="Kohler A."/>
            <person name="Nagy L.G."/>
            <person name="Floudas D."/>
            <person name="Copeland A."/>
            <person name="Barry K.W."/>
            <person name="Cichocki N."/>
            <person name="Veneault-Fourrey C."/>
            <person name="LaButti K."/>
            <person name="Lindquist E.A."/>
            <person name="Lipzen A."/>
            <person name="Lundell T."/>
            <person name="Morin E."/>
            <person name="Murat C."/>
            <person name="Sun H."/>
            <person name="Tunlid A."/>
            <person name="Henrissat B."/>
            <person name="Grigoriev I.V."/>
            <person name="Hibbett D.S."/>
            <person name="Martin F."/>
            <person name="Nordberg H.P."/>
            <person name="Cantor M.N."/>
            <person name="Hua S.X."/>
        </authorList>
    </citation>
    <scope>NUCLEOTIDE SEQUENCE [LARGE SCALE GENOMIC DNA]</scope>
    <source>
        <strain evidence="4 5">LaAM-08-1</strain>
    </source>
</reference>
<keyword evidence="5" id="KW-1185">Reference proteome</keyword>
<feature type="domain" description="AB hydrolase-1" evidence="3">
    <location>
        <begin position="39"/>
        <end position="298"/>
    </location>
</feature>
<dbReference type="SUPFAM" id="SSF53474">
    <property type="entry name" value="alpha/beta-Hydrolases"/>
    <property type="match status" value="1"/>
</dbReference>
<name>A0A0C9Y3R0_9AGAR</name>
<accession>A0A0C9Y3R0</accession>
<keyword evidence="1" id="KW-0378">Hydrolase</keyword>
<dbReference type="Gene3D" id="3.40.50.1820">
    <property type="entry name" value="alpha/beta hydrolase"/>
    <property type="match status" value="1"/>
</dbReference>
<dbReference type="PANTHER" id="PTHR43329">
    <property type="entry name" value="EPOXIDE HYDROLASE"/>
    <property type="match status" value="1"/>
</dbReference>
<gene>
    <name evidence="4" type="ORF">K443DRAFT_130729</name>
</gene>
<comment type="similarity">
    <text evidence="2">Belongs to the AB hydrolase superfamily. Epoxide hydrolase family.</text>
</comment>
<dbReference type="HOGENOM" id="CLU_020336_7_0_1"/>
<dbReference type="Pfam" id="PF00561">
    <property type="entry name" value="Abhydrolase_1"/>
    <property type="match status" value="1"/>
</dbReference>
<dbReference type="EMBL" id="KN838567">
    <property type="protein sequence ID" value="KIK04737.1"/>
    <property type="molecule type" value="Genomic_DNA"/>
</dbReference>
<dbReference type="InterPro" id="IPR000639">
    <property type="entry name" value="Epox_hydrolase-like"/>
</dbReference>
<evidence type="ECO:0000259" key="3">
    <source>
        <dbReference type="Pfam" id="PF00561"/>
    </source>
</evidence>
<evidence type="ECO:0000256" key="1">
    <source>
        <dbReference type="ARBA" id="ARBA00022801"/>
    </source>
</evidence>
<organism evidence="4 5">
    <name type="scientific">Laccaria amethystina LaAM-08-1</name>
    <dbReference type="NCBI Taxonomy" id="1095629"/>
    <lineage>
        <taxon>Eukaryota</taxon>
        <taxon>Fungi</taxon>
        <taxon>Dikarya</taxon>
        <taxon>Basidiomycota</taxon>
        <taxon>Agaricomycotina</taxon>
        <taxon>Agaricomycetes</taxon>
        <taxon>Agaricomycetidae</taxon>
        <taxon>Agaricales</taxon>
        <taxon>Agaricineae</taxon>
        <taxon>Hydnangiaceae</taxon>
        <taxon>Laccaria</taxon>
    </lineage>
</organism>
<reference evidence="5" key="2">
    <citation type="submission" date="2015-01" db="EMBL/GenBank/DDBJ databases">
        <title>Evolutionary Origins and Diversification of the Mycorrhizal Mutualists.</title>
        <authorList>
            <consortium name="DOE Joint Genome Institute"/>
            <consortium name="Mycorrhizal Genomics Consortium"/>
            <person name="Kohler A."/>
            <person name="Kuo A."/>
            <person name="Nagy L.G."/>
            <person name="Floudas D."/>
            <person name="Copeland A."/>
            <person name="Barry K.W."/>
            <person name="Cichocki N."/>
            <person name="Veneault-Fourrey C."/>
            <person name="LaButti K."/>
            <person name="Lindquist E.A."/>
            <person name="Lipzen A."/>
            <person name="Lundell T."/>
            <person name="Morin E."/>
            <person name="Murat C."/>
            <person name="Riley R."/>
            <person name="Ohm R."/>
            <person name="Sun H."/>
            <person name="Tunlid A."/>
            <person name="Henrissat B."/>
            <person name="Grigoriev I.V."/>
            <person name="Hibbett D.S."/>
            <person name="Martin F."/>
        </authorList>
    </citation>
    <scope>NUCLEOTIDE SEQUENCE [LARGE SCALE GENOMIC DNA]</scope>
    <source>
        <strain evidence="5">LaAM-08-1</strain>
    </source>
</reference>
<protein>
    <recommendedName>
        <fullName evidence="3">AB hydrolase-1 domain-containing protein</fullName>
    </recommendedName>
</protein>
<dbReference type="PRINTS" id="PR00111">
    <property type="entry name" value="ABHYDROLASE"/>
</dbReference>
<evidence type="ECO:0000256" key="2">
    <source>
        <dbReference type="ARBA" id="ARBA00038334"/>
    </source>
</evidence>
<dbReference type="InterPro" id="IPR029058">
    <property type="entry name" value="AB_hydrolase_fold"/>
</dbReference>
<proteinExistence type="inferred from homology"/>
<sequence length="323" mass="36919">MDPQDPDSFDHRSEKLSTGRIYHFVDQHPEGYDPRRHATLLCVHGFPDFWYGWRYQIGPWVRRGHRVVVPDMLGYGGSDKPENPSEYSAKKLCADLAALLDVLGVPQAVLIGHDWGSHIVGRFALWHPERLLALVMMSVPYTPPSPVYLPVEEVVQRAPNLGYQVYFANPKSSSEIIANLKQFVRLIFRPPGSSPNFTGLGLLEKYVQEPENHEEREYYLDMLGKGMNGPLNYYRTGKFRHDEELGLQSDLRADLPFLFIWGTMDGTATPSVMTKSKKFISRYQDVALEGRGHWIMVDAKDEVTEKIAEWLERLTCGKHSTKL</sequence>
<dbReference type="STRING" id="1095629.A0A0C9Y3R0"/>
<dbReference type="AlphaFoldDB" id="A0A0C9Y3R0"/>
<evidence type="ECO:0000313" key="5">
    <source>
        <dbReference type="Proteomes" id="UP000054477"/>
    </source>
</evidence>
<dbReference type="InterPro" id="IPR000073">
    <property type="entry name" value="AB_hydrolase_1"/>
</dbReference>
<dbReference type="GO" id="GO:0016787">
    <property type="term" value="F:hydrolase activity"/>
    <property type="evidence" value="ECO:0007669"/>
    <property type="project" value="UniProtKB-KW"/>
</dbReference>
<dbReference type="OrthoDB" id="284184at2759"/>
<evidence type="ECO:0000313" key="4">
    <source>
        <dbReference type="EMBL" id="KIK04737.1"/>
    </source>
</evidence>
<dbReference type="PRINTS" id="PR00412">
    <property type="entry name" value="EPOXHYDRLASE"/>
</dbReference>